<dbReference type="AlphaFoldDB" id="A0A835LXE8"/>
<dbReference type="GO" id="GO:0008380">
    <property type="term" value="P:RNA splicing"/>
    <property type="evidence" value="ECO:0007669"/>
    <property type="project" value="UniProtKB-KW"/>
</dbReference>
<keyword evidence="2" id="KW-0508">mRNA splicing</keyword>
<evidence type="ECO:0000256" key="1">
    <source>
        <dbReference type="ARBA" id="ARBA00022664"/>
    </source>
</evidence>
<gene>
    <name evidence="5" type="ORF">IFM89_032984</name>
</gene>
<dbReference type="Pfam" id="PF00076">
    <property type="entry name" value="RRM_1"/>
    <property type="match status" value="1"/>
</dbReference>
<keyword evidence="6" id="KW-1185">Reference proteome</keyword>
<dbReference type="Gene3D" id="3.30.70.330">
    <property type="match status" value="1"/>
</dbReference>
<dbReference type="OrthoDB" id="439808at2759"/>
<reference evidence="5 6" key="1">
    <citation type="submission" date="2020-10" db="EMBL/GenBank/DDBJ databases">
        <title>The Coptis chinensis genome and diversification of protoberbering-type alkaloids.</title>
        <authorList>
            <person name="Wang B."/>
            <person name="Shu S."/>
            <person name="Song C."/>
            <person name="Liu Y."/>
        </authorList>
    </citation>
    <scope>NUCLEOTIDE SEQUENCE [LARGE SCALE GENOMIC DNA]</scope>
    <source>
        <strain evidence="5">HL-2020</strain>
        <tissue evidence="5">Leaf</tissue>
    </source>
</reference>
<dbReference type="PROSITE" id="PS50102">
    <property type="entry name" value="RRM"/>
    <property type="match status" value="1"/>
</dbReference>
<protein>
    <recommendedName>
        <fullName evidence="4">RRM domain-containing protein</fullName>
    </recommendedName>
</protein>
<dbReference type="InterPro" id="IPR012677">
    <property type="entry name" value="Nucleotide-bd_a/b_plait_sf"/>
</dbReference>
<comment type="caution">
    <text evidence="5">The sequence shown here is derived from an EMBL/GenBank/DDBJ whole genome shotgun (WGS) entry which is preliminary data.</text>
</comment>
<keyword evidence="3" id="KW-0694">RNA-binding</keyword>
<proteinExistence type="predicted"/>
<dbReference type="PANTHER" id="PTHR23147">
    <property type="entry name" value="SERINE/ARGININE RICH SPLICING FACTOR"/>
    <property type="match status" value="1"/>
</dbReference>
<dbReference type="SUPFAM" id="SSF54928">
    <property type="entry name" value="RNA-binding domain, RBD"/>
    <property type="match status" value="1"/>
</dbReference>
<evidence type="ECO:0000259" key="4">
    <source>
        <dbReference type="PROSITE" id="PS50102"/>
    </source>
</evidence>
<evidence type="ECO:0000313" key="6">
    <source>
        <dbReference type="Proteomes" id="UP000631114"/>
    </source>
</evidence>
<name>A0A835LXE8_9MAGN</name>
<dbReference type="GO" id="GO:0003723">
    <property type="term" value="F:RNA binding"/>
    <property type="evidence" value="ECO:0007669"/>
    <property type="project" value="UniProtKB-UniRule"/>
</dbReference>
<dbReference type="InterPro" id="IPR035979">
    <property type="entry name" value="RBD_domain_sf"/>
</dbReference>
<dbReference type="Proteomes" id="UP000631114">
    <property type="component" value="Unassembled WGS sequence"/>
</dbReference>
<evidence type="ECO:0000313" key="5">
    <source>
        <dbReference type="EMBL" id="KAF9602981.1"/>
    </source>
</evidence>
<dbReference type="EMBL" id="JADFTS010000006">
    <property type="protein sequence ID" value="KAF9602981.1"/>
    <property type="molecule type" value="Genomic_DNA"/>
</dbReference>
<feature type="domain" description="RRM" evidence="4">
    <location>
        <begin position="66"/>
        <end position="142"/>
    </location>
</feature>
<dbReference type="InterPro" id="IPR050907">
    <property type="entry name" value="SRSF"/>
</dbReference>
<accession>A0A835LXE8</accession>
<dbReference type="InterPro" id="IPR000504">
    <property type="entry name" value="RRM_dom"/>
</dbReference>
<evidence type="ECO:0000256" key="2">
    <source>
        <dbReference type="ARBA" id="ARBA00023187"/>
    </source>
</evidence>
<organism evidence="5 6">
    <name type="scientific">Coptis chinensis</name>
    <dbReference type="NCBI Taxonomy" id="261450"/>
    <lineage>
        <taxon>Eukaryota</taxon>
        <taxon>Viridiplantae</taxon>
        <taxon>Streptophyta</taxon>
        <taxon>Embryophyta</taxon>
        <taxon>Tracheophyta</taxon>
        <taxon>Spermatophyta</taxon>
        <taxon>Magnoliopsida</taxon>
        <taxon>Ranunculales</taxon>
        <taxon>Ranunculaceae</taxon>
        <taxon>Coptidoideae</taxon>
        <taxon>Coptis</taxon>
    </lineage>
</organism>
<keyword evidence="1" id="KW-0507">mRNA processing</keyword>
<evidence type="ECO:0000256" key="3">
    <source>
        <dbReference type="PROSITE-ProRule" id="PRU00176"/>
    </source>
</evidence>
<sequence length="157" mass="18729">MLCSVYFDPKTGLWSILNLENYGIDQWLQDRQQLEHEQDGYVQWKHSGFHLKQEQDRQVQWQHVRIPTSIHCQEVEDLYGLNKRFSWHLFAYTVMKLGLGIRETRGFGFVPYMDPNDAAKAKYQMDGQVLHGRELTVVFAEETRKKPAEMRARERQR</sequence>
<dbReference type="GO" id="GO:0006397">
    <property type="term" value="P:mRNA processing"/>
    <property type="evidence" value="ECO:0007669"/>
    <property type="project" value="UniProtKB-KW"/>
</dbReference>